<gene>
    <name evidence="4" type="ORF">SAMN05216231_1572</name>
</gene>
<dbReference type="GO" id="GO:0042834">
    <property type="term" value="F:peptidoglycan binding"/>
    <property type="evidence" value="ECO:0007669"/>
    <property type="project" value="InterPro"/>
</dbReference>
<feature type="transmembrane region" description="Helical" evidence="2">
    <location>
        <begin position="79"/>
        <end position="102"/>
    </location>
</feature>
<keyword evidence="2" id="KW-0812">Transmembrane</keyword>
<keyword evidence="2" id="KW-1133">Transmembrane helix</keyword>
<keyword evidence="5" id="KW-1185">Reference proteome</keyword>
<dbReference type="PROSITE" id="PS51724">
    <property type="entry name" value="SPOR"/>
    <property type="match status" value="1"/>
</dbReference>
<feature type="domain" description="SPOR" evidence="3">
    <location>
        <begin position="145"/>
        <end position="223"/>
    </location>
</feature>
<reference evidence="4 5" key="1">
    <citation type="submission" date="2016-10" db="EMBL/GenBank/DDBJ databases">
        <authorList>
            <person name="de Groot N.N."/>
        </authorList>
    </citation>
    <scope>NUCLEOTIDE SEQUENCE [LARGE SCALE GENOMIC DNA]</scope>
    <source>
        <strain evidence="4 5">CGMCC 1.10449</strain>
    </source>
</reference>
<protein>
    <submittedName>
        <fullName evidence="4">Sporulation related domain-containing protein</fullName>
    </submittedName>
</protein>
<evidence type="ECO:0000313" key="5">
    <source>
        <dbReference type="Proteomes" id="UP000199444"/>
    </source>
</evidence>
<dbReference type="AlphaFoldDB" id="A0A1H1B423"/>
<accession>A0A1H1B423</accession>
<dbReference type="Pfam" id="PF05036">
    <property type="entry name" value="SPOR"/>
    <property type="match status" value="1"/>
</dbReference>
<name>A0A1H1B423_9BACI</name>
<dbReference type="STRING" id="553311.SAMN05216231_1572"/>
<dbReference type="SUPFAM" id="SSF110997">
    <property type="entry name" value="Sporulation related repeat"/>
    <property type="match status" value="1"/>
</dbReference>
<proteinExistence type="predicted"/>
<dbReference type="InterPro" id="IPR007730">
    <property type="entry name" value="SPOR-like_dom"/>
</dbReference>
<organism evidence="4 5">
    <name type="scientific">Virgibacillus salinus</name>
    <dbReference type="NCBI Taxonomy" id="553311"/>
    <lineage>
        <taxon>Bacteria</taxon>
        <taxon>Bacillati</taxon>
        <taxon>Bacillota</taxon>
        <taxon>Bacilli</taxon>
        <taxon>Bacillales</taxon>
        <taxon>Bacillaceae</taxon>
        <taxon>Virgibacillus</taxon>
    </lineage>
</organism>
<keyword evidence="2" id="KW-0472">Membrane</keyword>
<evidence type="ECO:0000313" key="4">
    <source>
        <dbReference type="EMBL" id="SDQ46176.1"/>
    </source>
</evidence>
<dbReference type="RefSeq" id="WP_175559461.1">
    <property type="nucleotide sequence ID" value="NZ_FNKD01000002.1"/>
</dbReference>
<feature type="compositionally biased region" description="Acidic residues" evidence="1">
    <location>
        <begin position="119"/>
        <end position="132"/>
    </location>
</feature>
<feature type="region of interest" description="Disordered" evidence="1">
    <location>
        <begin position="116"/>
        <end position="136"/>
    </location>
</feature>
<sequence>MVKDNKITVWMGGKKTTLKRDDHPDERYSIKEFNKDYSAATLEEANGDEVPTFVRRHSEDSNNEHYFGRKSRFSSFKPIILASISAIIIGSVLGFFMLNMFVDIDKGLSQQNYTIPTTVEDDEEATKEDDDKETASDEVISAAEIQSMNAFVLQAGKFGDEANANEMKDKFNQAGFSAMIWLEGNFYYVLAGIANSKNKANQLANELSENQLEVFVKNWGTESSEIKLTEDEISWLKAYNKQWTESLASVNKNENLSEDGWANIVNTIPDDSKNISEFTTFLKKEISELVKANKWQEQRLLLNLWYQFNLLVN</sequence>
<dbReference type="Gene3D" id="3.30.70.1070">
    <property type="entry name" value="Sporulation related repeat"/>
    <property type="match status" value="1"/>
</dbReference>
<dbReference type="EMBL" id="FNKD01000002">
    <property type="protein sequence ID" value="SDQ46176.1"/>
    <property type="molecule type" value="Genomic_DNA"/>
</dbReference>
<evidence type="ECO:0000259" key="3">
    <source>
        <dbReference type="PROSITE" id="PS51724"/>
    </source>
</evidence>
<dbReference type="InterPro" id="IPR036680">
    <property type="entry name" value="SPOR-like_sf"/>
</dbReference>
<dbReference type="Proteomes" id="UP000199444">
    <property type="component" value="Unassembled WGS sequence"/>
</dbReference>
<evidence type="ECO:0000256" key="2">
    <source>
        <dbReference type="SAM" id="Phobius"/>
    </source>
</evidence>
<evidence type="ECO:0000256" key="1">
    <source>
        <dbReference type="SAM" id="MobiDB-lite"/>
    </source>
</evidence>